<dbReference type="PROSITE" id="PS51257">
    <property type="entry name" value="PROKAR_LIPOPROTEIN"/>
    <property type="match status" value="1"/>
</dbReference>
<accession>A0AAW6MCZ6</accession>
<dbReference type="AlphaFoldDB" id="A0AAW6MCZ6"/>
<feature type="non-terminal residue" evidence="2">
    <location>
        <position position="70"/>
    </location>
</feature>
<comment type="caution">
    <text evidence="2">The sequence shown here is derived from an EMBL/GenBank/DDBJ whole genome shotgun (WGS) entry which is preliminary data.</text>
</comment>
<evidence type="ECO:0000313" key="3">
    <source>
        <dbReference type="Proteomes" id="UP001221924"/>
    </source>
</evidence>
<protein>
    <submittedName>
        <fullName evidence="2">Tetratricopeptide repeat protein</fullName>
    </submittedName>
</protein>
<feature type="signal peptide" evidence="1">
    <location>
        <begin position="1"/>
        <end position="23"/>
    </location>
</feature>
<proteinExistence type="predicted"/>
<reference evidence="2" key="1">
    <citation type="submission" date="2023-03" db="EMBL/GenBank/DDBJ databases">
        <title>DFI Biobank Strains.</title>
        <authorList>
            <person name="Mostad J."/>
            <person name="Paddock L."/>
            <person name="Medina S."/>
            <person name="Waligurski E."/>
            <person name="Barat B."/>
            <person name="Smith R."/>
            <person name="Burgo V."/>
            <person name="Metcalfe C."/>
            <person name="Woodson C."/>
            <person name="Sundararajan A."/>
            <person name="Ramaswamy R."/>
            <person name="Lin H."/>
            <person name="Pamer E.G."/>
        </authorList>
    </citation>
    <scope>NUCLEOTIDE SEQUENCE</scope>
    <source>
        <strain evidence="2">DFI.9.5</strain>
    </source>
</reference>
<evidence type="ECO:0000313" key="2">
    <source>
        <dbReference type="EMBL" id="MDE8698202.1"/>
    </source>
</evidence>
<organism evidence="2 3">
    <name type="scientific">Bacteroides cellulosilyticus</name>
    <dbReference type="NCBI Taxonomy" id="246787"/>
    <lineage>
        <taxon>Bacteria</taxon>
        <taxon>Pseudomonadati</taxon>
        <taxon>Bacteroidota</taxon>
        <taxon>Bacteroidia</taxon>
        <taxon>Bacteroidales</taxon>
        <taxon>Bacteroidaceae</taxon>
        <taxon>Bacteroides</taxon>
    </lineage>
</organism>
<dbReference type="Proteomes" id="UP001221924">
    <property type="component" value="Unassembled WGS sequence"/>
</dbReference>
<feature type="chain" id="PRO_5043678214" evidence="1">
    <location>
        <begin position="24"/>
        <end position="70"/>
    </location>
</feature>
<gene>
    <name evidence="2" type="ORF">PZH42_30015</name>
</gene>
<dbReference type="EMBL" id="JARFID010000859">
    <property type="protein sequence ID" value="MDE8698202.1"/>
    <property type="molecule type" value="Genomic_DNA"/>
</dbReference>
<name>A0AAW6MCZ6_9BACE</name>
<sequence>MKALKQGVIGWVCVLALAACAEAQPSQRIQIEKAEQMLQQNAEEAIALLRSVKDPEILPDSLRASVRLYG</sequence>
<evidence type="ECO:0000256" key="1">
    <source>
        <dbReference type="SAM" id="SignalP"/>
    </source>
</evidence>
<keyword evidence="1" id="KW-0732">Signal</keyword>